<evidence type="ECO:0000313" key="16">
    <source>
        <dbReference type="EMBL" id="QMT98248.1"/>
    </source>
</evidence>
<dbReference type="InterPro" id="IPR024567">
    <property type="entry name" value="RNase_HII/HIII_dom"/>
</dbReference>
<evidence type="ECO:0000313" key="17">
    <source>
        <dbReference type="Proteomes" id="UP000514704"/>
    </source>
</evidence>
<dbReference type="PANTHER" id="PTHR10954:SF23">
    <property type="entry name" value="RIBONUCLEASE"/>
    <property type="match status" value="1"/>
</dbReference>
<sequence>MSNNSYSIKKLSKETIEQFVNSLKVYEVKNTNNLIYKRFNYLDKLVISVYKSNSVLIQLTKLASPTDLDQFIKQYCFWADESKNKSSDNKASNSKVSKTSPNKKKTKSTTDQNKFLEGDTIGCDEVGVGEYLGPIVTCCALVKQDQIDLVKKLGVKDSKLLSDEKIIEIANELKKFIKFQIFCFNPKKGALEFNQMYDRLKNINALKAYMHNQCLIFFKQKYQINNLIVLDQFVDPNKYYLHLTNFNVEPIIKINLMEEKAESKYLSVAVASILARAFYLELCQKLLNKINYKDDYKKMLGADNKTFERIKKHILAHPNFDWRKFFKVFFKPFAKFLESLED</sequence>
<dbReference type="AlphaFoldDB" id="A0A7D7U4Z3"/>
<dbReference type="PROSITE" id="PS51975">
    <property type="entry name" value="RNASE_H_2"/>
    <property type="match status" value="1"/>
</dbReference>
<evidence type="ECO:0000256" key="8">
    <source>
        <dbReference type="ARBA" id="ARBA00022723"/>
    </source>
</evidence>
<dbReference type="InterPro" id="IPR001352">
    <property type="entry name" value="RNase_HII/HIII"/>
</dbReference>
<keyword evidence="7 12" id="KW-0540">Nuclease</keyword>
<keyword evidence="8 12" id="KW-0479">Metal-binding</keyword>
<evidence type="ECO:0000256" key="5">
    <source>
        <dbReference type="ARBA" id="ARBA00008378"/>
    </source>
</evidence>
<dbReference type="CDD" id="cd06590">
    <property type="entry name" value="RNase_HII_bacteria_HIII_like"/>
    <property type="match status" value="1"/>
</dbReference>
<reference evidence="16 17" key="1">
    <citation type="journal article" date="2017" name="Int. J. Syst. Evol. Microbiol.">
        <title>Mycoplasma tullyi sp. nov., isolated from penguins of the genus Spheniscus.</title>
        <authorList>
            <person name="Yavari C.A."/>
            <person name="Ramirez A.S."/>
            <person name="Nicholas R.A.J."/>
            <person name="Radford A.D."/>
            <person name="Darby A.C."/>
            <person name="Bradbury J.M."/>
        </authorList>
    </citation>
    <scope>NUCLEOTIDE SEQUENCE [LARGE SCALE GENOMIC DNA]</scope>
    <source>
        <strain evidence="16 17">56A97T</strain>
    </source>
</reference>
<comment type="subcellular location">
    <subcellularLocation>
        <location evidence="4">Cytoplasm</location>
    </subcellularLocation>
</comment>
<evidence type="ECO:0000256" key="9">
    <source>
        <dbReference type="ARBA" id="ARBA00022759"/>
    </source>
</evidence>
<dbReference type="InterPro" id="IPR012337">
    <property type="entry name" value="RNaseH-like_sf"/>
</dbReference>
<evidence type="ECO:0000256" key="12">
    <source>
        <dbReference type="PROSITE-ProRule" id="PRU01319"/>
    </source>
</evidence>
<dbReference type="SUPFAM" id="SSF53098">
    <property type="entry name" value="Ribonuclease H-like"/>
    <property type="match status" value="1"/>
</dbReference>
<keyword evidence="10 12" id="KW-0378">Hydrolase</keyword>
<keyword evidence="6" id="KW-0963">Cytoplasm</keyword>
<feature type="region of interest" description="Disordered" evidence="14">
    <location>
        <begin position="83"/>
        <end position="111"/>
    </location>
</feature>
<comment type="function">
    <text evidence="3 13">Endonuclease that specifically degrades the RNA of RNA-DNA hybrids.</text>
</comment>
<dbReference type="EMBL" id="CP059674">
    <property type="protein sequence ID" value="QMT98248.1"/>
    <property type="molecule type" value="Genomic_DNA"/>
</dbReference>
<feature type="binding site" evidence="12">
    <location>
        <position position="231"/>
    </location>
    <ligand>
        <name>a divalent metal cation</name>
        <dbReference type="ChEBI" id="CHEBI:60240"/>
    </ligand>
</feature>
<gene>
    <name evidence="16" type="ORF">H3143_01935</name>
</gene>
<feature type="compositionally biased region" description="Low complexity" evidence="14">
    <location>
        <begin position="89"/>
        <end position="100"/>
    </location>
</feature>
<feature type="binding site" evidence="12">
    <location>
        <position position="125"/>
    </location>
    <ligand>
        <name>a divalent metal cation</name>
        <dbReference type="ChEBI" id="CHEBI:60240"/>
    </ligand>
</feature>
<dbReference type="GO" id="GO:0046872">
    <property type="term" value="F:metal ion binding"/>
    <property type="evidence" value="ECO:0007669"/>
    <property type="project" value="UniProtKB-KW"/>
</dbReference>
<dbReference type="GO" id="GO:0003723">
    <property type="term" value="F:RNA binding"/>
    <property type="evidence" value="ECO:0007669"/>
    <property type="project" value="UniProtKB-UniRule"/>
</dbReference>
<evidence type="ECO:0000256" key="4">
    <source>
        <dbReference type="ARBA" id="ARBA00004496"/>
    </source>
</evidence>
<feature type="domain" description="RNase H type-2" evidence="15">
    <location>
        <begin position="118"/>
        <end position="342"/>
    </location>
</feature>
<evidence type="ECO:0000256" key="11">
    <source>
        <dbReference type="ARBA" id="ARBA00022842"/>
    </source>
</evidence>
<keyword evidence="11" id="KW-0460">Magnesium</keyword>
<evidence type="ECO:0000256" key="1">
    <source>
        <dbReference type="ARBA" id="ARBA00000077"/>
    </source>
</evidence>
<evidence type="ECO:0000256" key="13">
    <source>
        <dbReference type="RuleBase" id="RU003515"/>
    </source>
</evidence>
<accession>A0A7D7U4Z3</accession>
<dbReference type="Pfam" id="PF01351">
    <property type="entry name" value="RNase_HII"/>
    <property type="match status" value="1"/>
</dbReference>
<dbReference type="PIRSF" id="PIRSF037748">
    <property type="entry name" value="RnhC"/>
    <property type="match status" value="1"/>
</dbReference>
<dbReference type="Proteomes" id="UP000514704">
    <property type="component" value="Chromosome"/>
</dbReference>
<evidence type="ECO:0000256" key="7">
    <source>
        <dbReference type="ARBA" id="ARBA00022722"/>
    </source>
</evidence>
<evidence type="ECO:0000256" key="14">
    <source>
        <dbReference type="SAM" id="MobiDB-lite"/>
    </source>
</evidence>
<dbReference type="GO" id="GO:0043137">
    <property type="term" value="P:DNA replication, removal of RNA primer"/>
    <property type="evidence" value="ECO:0007669"/>
    <property type="project" value="TreeGrafter"/>
</dbReference>
<evidence type="ECO:0000256" key="10">
    <source>
        <dbReference type="ARBA" id="ARBA00022801"/>
    </source>
</evidence>
<dbReference type="GO" id="GO:0005737">
    <property type="term" value="C:cytoplasm"/>
    <property type="evidence" value="ECO:0007669"/>
    <property type="project" value="UniProtKB-SubCell"/>
</dbReference>
<evidence type="ECO:0000259" key="15">
    <source>
        <dbReference type="PROSITE" id="PS51975"/>
    </source>
</evidence>
<evidence type="ECO:0000256" key="2">
    <source>
        <dbReference type="ARBA" id="ARBA00001946"/>
    </source>
</evidence>
<dbReference type="PANTHER" id="PTHR10954">
    <property type="entry name" value="RIBONUCLEASE H2 SUBUNIT A"/>
    <property type="match status" value="1"/>
</dbReference>
<name>A0A7D7U4Z3_9MOLU</name>
<keyword evidence="17" id="KW-1185">Reference proteome</keyword>
<dbReference type="GO" id="GO:0004523">
    <property type="term" value="F:RNA-DNA hybrid ribonuclease activity"/>
    <property type="evidence" value="ECO:0007669"/>
    <property type="project" value="UniProtKB-UniRule"/>
</dbReference>
<dbReference type="Gene3D" id="3.30.420.10">
    <property type="entry name" value="Ribonuclease H-like superfamily/Ribonuclease H"/>
    <property type="match status" value="1"/>
</dbReference>
<dbReference type="KEGG" id="mtuy:H3143_01935"/>
<proteinExistence type="inferred from homology"/>
<comment type="similarity">
    <text evidence="5">Belongs to the RNase HII family. RnhC subfamily.</text>
</comment>
<feature type="binding site" evidence="12">
    <location>
        <position position="124"/>
    </location>
    <ligand>
        <name>a divalent metal cation</name>
        <dbReference type="ChEBI" id="CHEBI:60240"/>
    </ligand>
</feature>
<dbReference type="EC" id="3.1.26.4" evidence="13"/>
<evidence type="ECO:0000256" key="3">
    <source>
        <dbReference type="ARBA" id="ARBA00004065"/>
    </source>
</evidence>
<dbReference type="RefSeq" id="WP_182078535.1">
    <property type="nucleotide sequence ID" value="NZ_CP059674.1"/>
</dbReference>
<protein>
    <recommendedName>
        <fullName evidence="13">Ribonuclease</fullName>
        <ecNumber evidence="13">3.1.26.4</ecNumber>
    </recommendedName>
</protein>
<dbReference type="InterPro" id="IPR004641">
    <property type="entry name" value="RNase_HIII"/>
</dbReference>
<comment type="catalytic activity">
    <reaction evidence="1 12 13">
        <text>Endonucleolytic cleavage to 5'-phosphomonoester.</text>
        <dbReference type="EC" id="3.1.26.4"/>
    </reaction>
</comment>
<dbReference type="GO" id="GO:0032299">
    <property type="term" value="C:ribonuclease H2 complex"/>
    <property type="evidence" value="ECO:0007669"/>
    <property type="project" value="TreeGrafter"/>
</dbReference>
<keyword evidence="9 12" id="KW-0255">Endonuclease</keyword>
<dbReference type="InterPro" id="IPR036397">
    <property type="entry name" value="RNaseH_sf"/>
</dbReference>
<evidence type="ECO:0000256" key="6">
    <source>
        <dbReference type="ARBA" id="ARBA00022490"/>
    </source>
</evidence>
<comment type="cofactor">
    <cofactor evidence="2">
        <name>Mg(2+)</name>
        <dbReference type="ChEBI" id="CHEBI:18420"/>
    </cofactor>
</comment>
<dbReference type="GO" id="GO:0006298">
    <property type="term" value="P:mismatch repair"/>
    <property type="evidence" value="ECO:0007669"/>
    <property type="project" value="TreeGrafter"/>
</dbReference>
<comment type="cofactor">
    <cofactor evidence="12">
        <name>Mn(2+)</name>
        <dbReference type="ChEBI" id="CHEBI:29035"/>
    </cofactor>
    <cofactor evidence="12">
        <name>Mg(2+)</name>
        <dbReference type="ChEBI" id="CHEBI:18420"/>
    </cofactor>
    <text evidence="12">Manganese or magnesium. Binds 1 divalent metal ion per monomer in the absence of substrate. May bind a second metal ion after substrate binding.</text>
</comment>
<organism evidence="16 17">
    <name type="scientific">Mycoplasma tullyi</name>
    <dbReference type="NCBI Taxonomy" id="1612150"/>
    <lineage>
        <taxon>Bacteria</taxon>
        <taxon>Bacillati</taxon>
        <taxon>Mycoplasmatota</taxon>
        <taxon>Mollicutes</taxon>
        <taxon>Mycoplasmataceae</taxon>
        <taxon>Mycoplasma</taxon>
    </lineage>
</organism>